<dbReference type="Proteomes" id="UP000316425">
    <property type="component" value="Unassembled WGS sequence"/>
</dbReference>
<dbReference type="OrthoDB" id="9848142at2"/>
<keyword evidence="1" id="KW-0472">Membrane</keyword>
<gene>
    <name evidence="2" type="ORF">FPQ13_07205</name>
</gene>
<dbReference type="RefSeq" id="WP_144088666.1">
    <property type="nucleotide sequence ID" value="NZ_VMHE01000010.1"/>
</dbReference>
<sequence length="112" mass="13177">MIFKEMYLIITENYLVVLLLLIITTFSYLGVNRFIRFCLKRYGTKTLSFMFTTLILLFWVFSDFSFLSTQLTSANERYQFLLNVLISLMLFGLLLIATITVKSLSQMKKNKN</sequence>
<keyword evidence="1" id="KW-0812">Transmembrane</keyword>
<protein>
    <submittedName>
        <fullName evidence="2">Uncharacterized protein</fullName>
    </submittedName>
</protein>
<accession>A0A556PLT2</accession>
<reference evidence="2 3" key="1">
    <citation type="submission" date="2019-07" db="EMBL/GenBank/DDBJ databases">
        <title>Allobacillus sp. nov. SKP isolated from shrimp paste of Euphausiacea.</title>
        <authorList>
            <person name="Kanchanasin P."/>
            <person name="Tanasupawat S."/>
            <person name="Shi W."/>
            <person name="Wu L."/>
            <person name="Ma J."/>
        </authorList>
    </citation>
    <scope>NUCLEOTIDE SEQUENCE [LARGE SCALE GENOMIC DNA]</scope>
    <source>
        <strain evidence="2 3">SKP4-8</strain>
    </source>
</reference>
<evidence type="ECO:0000313" key="2">
    <source>
        <dbReference type="EMBL" id="TSJ65347.1"/>
    </source>
</evidence>
<dbReference type="AlphaFoldDB" id="A0A556PLT2"/>
<organism evidence="2 3">
    <name type="scientific">Allobacillus salarius</name>
    <dbReference type="NCBI Taxonomy" id="1955272"/>
    <lineage>
        <taxon>Bacteria</taxon>
        <taxon>Bacillati</taxon>
        <taxon>Bacillota</taxon>
        <taxon>Bacilli</taxon>
        <taxon>Bacillales</taxon>
        <taxon>Bacillaceae</taxon>
        <taxon>Allobacillus</taxon>
    </lineage>
</organism>
<feature type="transmembrane region" description="Helical" evidence="1">
    <location>
        <begin position="47"/>
        <end position="68"/>
    </location>
</feature>
<feature type="transmembrane region" description="Helical" evidence="1">
    <location>
        <begin position="14"/>
        <end position="35"/>
    </location>
</feature>
<comment type="caution">
    <text evidence="2">The sequence shown here is derived from an EMBL/GenBank/DDBJ whole genome shotgun (WGS) entry which is preliminary data.</text>
</comment>
<name>A0A556PLT2_9BACI</name>
<keyword evidence="3" id="KW-1185">Reference proteome</keyword>
<feature type="transmembrane region" description="Helical" evidence="1">
    <location>
        <begin position="80"/>
        <end position="101"/>
    </location>
</feature>
<dbReference type="EMBL" id="VMHE01000010">
    <property type="protein sequence ID" value="TSJ65347.1"/>
    <property type="molecule type" value="Genomic_DNA"/>
</dbReference>
<keyword evidence="1" id="KW-1133">Transmembrane helix</keyword>
<proteinExistence type="predicted"/>
<evidence type="ECO:0000256" key="1">
    <source>
        <dbReference type="SAM" id="Phobius"/>
    </source>
</evidence>
<evidence type="ECO:0000313" key="3">
    <source>
        <dbReference type="Proteomes" id="UP000316425"/>
    </source>
</evidence>